<dbReference type="PANTHER" id="PTHR34415:SF1">
    <property type="entry name" value="INTEGRASE CATALYTIC DOMAIN-CONTAINING PROTEIN"/>
    <property type="match status" value="1"/>
</dbReference>
<accession>A0ABQ9GU18</accession>
<reference evidence="3 4" key="1">
    <citation type="submission" date="2023-02" db="EMBL/GenBank/DDBJ databases">
        <title>LHISI_Scaffold_Assembly.</title>
        <authorList>
            <person name="Stuart O.P."/>
            <person name="Cleave R."/>
            <person name="Magrath M.J.L."/>
            <person name="Mikheyev A.S."/>
        </authorList>
    </citation>
    <scope>NUCLEOTIDE SEQUENCE [LARGE SCALE GENOMIC DNA]</scope>
    <source>
        <strain evidence="3">Daus_M_001</strain>
        <tissue evidence="3">Leg muscle</tissue>
    </source>
</reference>
<comment type="caution">
    <text evidence="3">The sequence shown here is derived from an EMBL/GenBank/DDBJ whole genome shotgun (WGS) entry which is preliminary data.</text>
</comment>
<proteinExistence type="predicted"/>
<keyword evidence="4" id="KW-1185">Reference proteome</keyword>
<feature type="region of interest" description="Disordered" evidence="1">
    <location>
        <begin position="336"/>
        <end position="355"/>
    </location>
</feature>
<evidence type="ECO:0000313" key="4">
    <source>
        <dbReference type="Proteomes" id="UP001159363"/>
    </source>
</evidence>
<dbReference type="Pfam" id="PF25273">
    <property type="entry name" value="DUF7869"/>
    <property type="match status" value="1"/>
</dbReference>
<dbReference type="EMBL" id="JARBHB010000009">
    <property type="protein sequence ID" value="KAJ8875521.1"/>
    <property type="molecule type" value="Genomic_DNA"/>
</dbReference>
<evidence type="ECO:0000313" key="3">
    <source>
        <dbReference type="EMBL" id="KAJ8875521.1"/>
    </source>
</evidence>
<gene>
    <name evidence="3" type="ORF">PR048_023416</name>
</gene>
<feature type="compositionally biased region" description="Basic and acidic residues" evidence="1">
    <location>
        <begin position="338"/>
        <end position="350"/>
    </location>
</feature>
<organism evidence="3 4">
    <name type="scientific">Dryococelus australis</name>
    <dbReference type="NCBI Taxonomy" id="614101"/>
    <lineage>
        <taxon>Eukaryota</taxon>
        <taxon>Metazoa</taxon>
        <taxon>Ecdysozoa</taxon>
        <taxon>Arthropoda</taxon>
        <taxon>Hexapoda</taxon>
        <taxon>Insecta</taxon>
        <taxon>Pterygota</taxon>
        <taxon>Neoptera</taxon>
        <taxon>Polyneoptera</taxon>
        <taxon>Phasmatodea</taxon>
        <taxon>Verophasmatodea</taxon>
        <taxon>Anareolatae</taxon>
        <taxon>Phasmatidae</taxon>
        <taxon>Eurycanthinae</taxon>
        <taxon>Dryococelus</taxon>
    </lineage>
</organism>
<dbReference type="PANTHER" id="PTHR34415">
    <property type="entry name" value="INTEGRASE CATALYTIC DOMAIN-CONTAINING PROTEIN"/>
    <property type="match status" value="1"/>
</dbReference>
<evidence type="ECO:0000256" key="1">
    <source>
        <dbReference type="SAM" id="MobiDB-lite"/>
    </source>
</evidence>
<evidence type="ECO:0000259" key="2">
    <source>
        <dbReference type="Pfam" id="PF25273"/>
    </source>
</evidence>
<protein>
    <recommendedName>
        <fullName evidence="2">DUF7869 domain-containing protein</fullName>
    </recommendedName>
</protein>
<sequence>MSVNQVKQRRPRKDVNHAKFHENAYNYKVRVSDDKKIIGVPFVLKHLFLFMVSQHKEYKPYRNRGESKKLYLPPELNVNKMHHMYKDKGLLVESYQYYRNIFNFHFNIKYGYPRSDICSAYDKFLAEIRETKFTRLKEEHSTPEKELQKPGVEHKHITKVLKNLSTPNISLNDVYYKRQLSLFTFNIHLKQEAKRIEIFCDNCGGQNKNYTVVRYLHYVVHNTRRQDSIKVTFLIRGHLYFECDRNMALIKLTSPAELPEHWLNHFSVARMKPSVFHVIEVDQMLLRSWTNFLLAEYKKKCPFTARPVKEVLFQHVLGSLVHHRSTYNGAWESPSLKEPLRHSHPQDSKDATGQNGEFRLPDYLYDGMLASFFTL</sequence>
<dbReference type="Proteomes" id="UP001159363">
    <property type="component" value="Chromosome 8"/>
</dbReference>
<name>A0ABQ9GU18_9NEOP</name>
<dbReference type="InterPro" id="IPR057191">
    <property type="entry name" value="DUF7869"/>
</dbReference>
<feature type="domain" description="DUF7869" evidence="2">
    <location>
        <begin position="195"/>
        <end position="246"/>
    </location>
</feature>